<reference evidence="2" key="2">
    <citation type="submission" date="2020-09" db="EMBL/GenBank/DDBJ databases">
        <authorList>
            <person name="Sun Q."/>
            <person name="Zhou Y."/>
        </authorList>
    </citation>
    <scope>NUCLEOTIDE SEQUENCE</scope>
    <source>
        <strain evidence="2">CGMCC 1.12785</strain>
    </source>
</reference>
<dbReference type="Pfam" id="PF02620">
    <property type="entry name" value="YceD"/>
    <property type="match status" value="1"/>
</dbReference>
<feature type="region of interest" description="Disordered" evidence="1">
    <location>
        <begin position="144"/>
        <end position="163"/>
    </location>
</feature>
<protein>
    <submittedName>
        <fullName evidence="2">Metal-binding protein</fullName>
    </submittedName>
</protein>
<accession>A0A8J2XIU1</accession>
<proteinExistence type="predicted"/>
<name>A0A8J2XIU1_9MICO</name>
<keyword evidence="3" id="KW-1185">Reference proteome</keyword>
<dbReference type="AlphaFoldDB" id="A0A8J2XIU1"/>
<comment type="caution">
    <text evidence="2">The sequence shown here is derived from an EMBL/GenBank/DDBJ whole genome shotgun (WGS) entry which is preliminary data.</text>
</comment>
<evidence type="ECO:0000313" key="2">
    <source>
        <dbReference type="EMBL" id="GGA03139.1"/>
    </source>
</evidence>
<dbReference type="InterPro" id="IPR003772">
    <property type="entry name" value="YceD"/>
</dbReference>
<dbReference type="Proteomes" id="UP000616114">
    <property type="component" value="Unassembled WGS sequence"/>
</dbReference>
<reference evidence="2" key="1">
    <citation type="journal article" date="2014" name="Int. J. Syst. Evol. Microbiol.">
        <title>Complete genome sequence of Corynebacterium casei LMG S-19264T (=DSM 44701T), isolated from a smear-ripened cheese.</title>
        <authorList>
            <consortium name="US DOE Joint Genome Institute (JGI-PGF)"/>
            <person name="Walter F."/>
            <person name="Albersmeier A."/>
            <person name="Kalinowski J."/>
            <person name="Ruckert C."/>
        </authorList>
    </citation>
    <scope>NUCLEOTIDE SEQUENCE</scope>
    <source>
        <strain evidence="2">CGMCC 1.12785</strain>
    </source>
</reference>
<gene>
    <name evidence="2" type="ORF">GCM10011333_02240</name>
</gene>
<evidence type="ECO:0000313" key="3">
    <source>
        <dbReference type="Proteomes" id="UP000616114"/>
    </source>
</evidence>
<sequence>MKGSASELVLGLRALNLFQKPGAWEPLQKTVRAPGDLRIEVIGVEEGSDLHLDLQLESVVEGIYVSGTVRATAVGTDVRTLEPLSLDLEVPINELFAYDADGEAEDEVYGITGDRLDLEQAIRDAIVMALPFQPVAADADEDFSYTTGADWEPESEAEDADPRWSALKSLLDEKKES</sequence>
<evidence type="ECO:0000256" key="1">
    <source>
        <dbReference type="SAM" id="MobiDB-lite"/>
    </source>
</evidence>
<dbReference type="RefSeq" id="WP_188549072.1">
    <property type="nucleotide sequence ID" value="NZ_BMFY01000001.1"/>
</dbReference>
<organism evidence="2 3">
    <name type="scientific">Sediminivirga luteola</name>
    <dbReference type="NCBI Taxonomy" id="1774748"/>
    <lineage>
        <taxon>Bacteria</taxon>
        <taxon>Bacillati</taxon>
        <taxon>Actinomycetota</taxon>
        <taxon>Actinomycetes</taxon>
        <taxon>Micrococcales</taxon>
        <taxon>Brevibacteriaceae</taxon>
        <taxon>Sediminivirga</taxon>
    </lineage>
</organism>
<dbReference type="EMBL" id="BMFY01000001">
    <property type="protein sequence ID" value="GGA03139.1"/>
    <property type="molecule type" value="Genomic_DNA"/>
</dbReference>